<sequence length="38" mass="4287">MTGFSTTKTRGASCKSKFKYELAMVIHRAIEKSESTNF</sequence>
<accession>A0A0A8Y9H5</accession>
<organism evidence="1">
    <name type="scientific">Arundo donax</name>
    <name type="common">Giant reed</name>
    <name type="synonym">Donax arundinaceus</name>
    <dbReference type="NCBI Taxonomy" id="35708"/>
    <lineage>
        <taxon>Eukaryota</taxon>
        <taxon>Viridiplantae</taxon>
        <taxon>Streptophyta</taxon>
        <taxon>Embryophyta</taxon>
        <taxon>Tracheophyta</taxon>
        <taxon>Spermatophyta</taxon>
        <taxon>Magnoliopsida</taxon>
        <taxon>Liliopsida</taxon>
        <taxon>Poales</taxon>
        <taxon>Poaceae</taxon>
        <taxon>PACMAD clade</taxon>
        <taxon>Arundinoideae</taxon>
        <taxon>Arundineae</taxon>
        <taxon>Arundo</taxon>
    </lineage>
</organism>
<proteinExistence type="predicted"/>
<dbReference type="EMBL" id="GBRH01275912">
    <property type="protein sequence ID" value="JAD21983.1"/>
    <property type="molecule type" value="Transcribed_RNA"/>
</dbReference>
<reference evidence="1" key="1">
    <citation type="submission" date="2014-09" db="EMBL/GenBank/DDBJ databases">
        <authorList>
            <person name="Magalhaes I.L.F."/>
            <person name="Oliveira U."/>
            <person name="Santos F.R."/>
            <person name="Vidigal T.H.D.A."/>
            <person name="Brescovit A.D."/>
            <person name="Santos A.J."/>
        </authorList>
    </citation>
    <scope>NUCLEOTIDE SEQUENCE</scope>
    <source>
        <tissue evidence="1">Shoot tissue taken approximately 20 cm above the soil surface</tissue>
    </source>
</reference>
<dbReference type="AlphaFoldDB" id="A0A0A8Y9H5"/>
<protein>
    <submittedName>
        <fullName evidence="1">Uncharacterized protein</fullName>
    </submittedName>
</protein>
<reference evidence="1" key="2">
    <citation type="journal article" date="2015" name="Data Brief">
        <title>Shoot transcriptome of the giant reed, Arundo donax.</title>
        <authorList>
            <person name="Barrero R.A."/>
            <person name="Guerrero F.D."/>
            <person name="Moolhuijzen P."/>
            <person name="Goolsby J.A."/>
            <person name="Tidwell J."/>
            <person name="Bellgard S.E."/>
            <person name="Bellgard M.I."/>
        </authorList>
    </citation>
    <scope>NUCLEOTIDE SEQUENCE</scope>
    <source>
        <tissue evidence="1">Shoot tissue taken approximately 20 cm above the soil surface</tissue>
    </source>
</reference>
<name>A0A0A8Y9H5_ARUDO</name>
<evidence type="ECO:0000313" key="1">
    <source>
        <dbReference type="EMBL" id="JAD21983.1"/>
    </source>
</evidence>